<gene>
    <name evidence="9" type="ORF">EDD29_2441</name>
</gene>
<dbReference type="AlphaFoldDB" id="A0A3N1CUC5"/>
<dbReference type="SUPFAM" id="SSF53474">
    <property type="entry name" value="alpha/beta-Hydrolases"/>
    <property type="match status" value="1"/>
</dbReference>
<dbReference type="InterPro" id="IPR043595">
    <property type="entry name" value="FaeB/C/D"/>
</dbReference>
<sequence>MRPLLARSCMAFALMVAAFSPAVPAAADPAPAPADRFSVRIDGSAYTADGALTSGGFAVTDRVADFATVRIAGRGAFPGPSGGDVTAALDVRRGLTGLTGSFTLEDPGSGVRVKADVRGVTVPEDGTVTWTGPASVTDGPDTARRTVSLTLVDALPDPGDHAIRIAHAGVERRAILRLPDDYDGTPRPVLFHFPGLIEAPWMAEFFGRMADHARTRGYIMITPEHHGRGWQGVPAGTTEPELDDPGFVMRLQDILVERFNADPSRLYASGMSNGGFFTSKLACENTRFAAFAPVSGQLSDIAGCAPTRPVPIVLLHGDGDSVVPYTTAPPAAAFWAGNNGCSTDTETTALPDLDPADRTTVDRITYLGCPADAPVVLYRIRGGGHNWPGGLPFLGPFLGGTTHDITANDVIWDFVTAFHL</sequence>
<dbReference type="GO" id="GO:0005576">
    <property type="term" value="C:extracellular region"/>
    <property type="evidence" value="ECO:0007669"/>
    <property type="project" value="UniProtKB-SubCell"/>
</dbReference>
<keyword evidence="3" id="KW-0858">Xylan degradation</keyword>
<reference evidence="9 10" key="1">
    <citation type="submission" date="2018-11" db="EMBL/GenBank/DDBJ databases">
        <title>Sequencing the genomes of 1000 actinobacteria strains.</title>
        <authorList>
            <person name="Klenk H.-P."/>
        </authorList>
    </citation>
    <scope>NUCLEOTIDE SEQUENCE [LARGE SCALE GENOMIC DNA]</scope>
    <source>
        <strain evidence="9 10">DSM 44254</strain>
    </source>
</reference>
<evidence type="ECO:0000256" key="4">
    <source>
        <dbReference type="ARBA" id="ARBA00022729"/>
    </source>
</evidence>
<keyword evidence="2" id="KW-0964">Secreted</keyword>
<dbReference type="InterPro" id="IPR029058">
    <property type="entry name" value="AB_hydrolase_fold"/>
</dbReference>
<evidence type="ECO:0000256" key="1">
    <source>
        <dbReference type="ARBA" id="ARBA00004613"/>
    </source>
</evidence>
<keyword evidence="6" id="KW-0119">Carbohydrate metabolism</keyword>
<keyword evidence="4 8" id="KW-0732">Signal</keyword>
<dbReference type="OrthoDB" id="9767239at2"/>
<dbReference type="Gene3D" id="3.40.50.1820">
    <property type="entry name" value="alpha/beta hydrolase"/>
    <property type="match status" value="1"/>
</dbReference>
<evidence type="ECO:0000313" key="10">
    <source>
        <dbReference type="Proteomes" id="UP000272400"/>
    </source>
</evidence>
<evidence type="ECO:0000256" key="6">
    <source>
        <dbReference type="ARBA" id="ARBA00023277"/>
    </source>
</evidence>
<dbReference type="Proteomes" id="UP000272400">
    <property type="component" value="Unassembled WGS sequence"/>
</dbReference>
<evidence type="ECO:0000313" key="9">
    <source>
        <dbReference type="EMBL" id="ROO84910.1"/>
    </source>
</evidence>
<dbReference type="GO" id="GO:0045493">
    <property type="term" value="P:xylan catabolic process"/>
    <property type="evidence" value="ECO:0007669"/>
    <property type="project" value="UniProtKB-KW"/>
</dbReference>
<evidence type="ECO:0000256" key="8">
    <source>
        <dbReference type="SAM" id="SignalP"/>
    </source>
</evidence>
<keyword evidence="5" id="KW-0378">Hydrolase</keyword>
<evidence type="ECO:0000256" key="7">
    <source>
        <dbReference type="ARBA" id="ARBA00023326"/>
    </source>
</evidence>
<keyword evidence="7" id="KW-0624">Polysaccharide degradation</keyword>
<organism evidence="9 10">
    <name type="scientific">Actinocorallia herbida</name>
    <dbReference type="NCBI Taxonomy" id="58109"/>
    <lineage>
        <taxon>Bacteria</taxon>
        <taxon>Bacillati</taxon>
        <taxon>Actinomycetota</taxon>
        <taxon>Actinomycetes</taxon>
        <taxon>Streptosporangiales</taxon>
        <taxon>Thermomonosporaceae</taxon>
        <taxon>Actinocorallia</taxon>
    </lineage>
</organism>
<feature type="chain" id="PRO_5038625363" evidence="8">
    <location>
        <begin position="26"/>
        <end position="420"/>
    </location>
</feature>
<comment type="caution">
    <text evidence="9">The sequence shown here is derived from an EMBL/GenBank/DDBJ whole genome shotgun (WGS) entry which is preliminary data.</text>
</comment>
<proteinExistence type="predicted"/>
<dbReference type="PANTHER" id="PTHR38050">
    <property type="match status" value="1"/>
</dbReference>
<evidence type="ECO:0000256" key="2">
    <source>
        <dbReference type="ARBA" id="ARBA00022525"/>
    </source>
</evidence>
<dbReference type="EMBL" id="RJKE01000001">
    <property type="protein sequence ID" value="ROO84910.1"/>
    <property type="molecule type" value="Genomic_DNA"/>
</dbReference>
<evidence type="ECO:0000256" key="3">
    <source>
        <dbReference type="ARBA" id="ARBA00022651"/>
    </source>
</evidence>
<dbReference type="RefSeq" id="WP_148085935.1">
    <property type="nucleotide sequence ID" value="NZ_RJKE01000001.1"/>
</dbReference>
<feature type="signal peptide" evidence="8">
    <location>
        <begin position="1"/>
        <end position="25"/>
    </location>
</feature>
<dbReference type="PANTHER" id="PTHR38050:SF2">
    <property type="entry name" value="FERULOYL ESTERASE C-RELATED"/>
    <property type="match status" value="1"/>
</dbReference>
<dbReference type="GO" id="GO:0030600">
    <property type="term" value="F:feruloyl esterase activity"/>
    <property type="evidence" value="ECO:0007669"/>
    <property type="project" value="InterPro"/>
</dbReference>
<protein>
    <submittedName>
        <fullName evidence="9">Poly(3-hydroxybutyrate) depolymerase</fullName>
    </submittedName>
</protein>
<evidence type="ECO:0000256" key="5">
    <source>
        <dbReference type="ARBA" id="ARBA00022801"/>
    </source>
</evidence>
<keyword evidence="10" id="KW-1185">Reference proteome</keyword>
<name>A0A3N1CUC5_9ACTN</name>
<comment type="subcellular location">
    <subcellularLocation>
        <location evidence="1">Secreted</location>
    </subcellularLocation>
</comment>
<accession>A0A3N1CUC5</accession>